<dbReference type="Proteomes" id="UP000217790">
    <property type="component" value="Unassembled WGS sequence"/>
</dbReference>
<dbReference type="STRING" id="47427.A0A2H3CX40"/>
<organism evidence="2 3">
    <name type="scientific">Armillaria gallica</name>
    <name type="common">Bulbous honey fungus</name>
    <name type="synonym">Armillaria bulbosa</name>
    <dbReference type="NCBI Taxonomy" id="47427"/>
    <lineage>
        <taxon>Eukaryota</taxon>
        <taxon>Fungi</taxon>
        <taxon>Dikarya</taxon>
        <taxon>Basidiomycota</taxon>
        <taxon>Agaricomycotina</taxon>
        <taxon>Agaricomycetes</taxon>
        <taxon>Agaricomycetidae</taxon>
        <taxon>Agaricales</taxon>
        <taxon>Marasmiineae</taxon>
        <taxon>Physalacriaceae</taxon>
        <taxon>Armillaria</taxon>
    </lineage>
</organism>
<evidence type="ECO:0000313" key="3">
    <source>
        <dbReference type="Proteomes" id="UP000217790"/>
    </source>
</evidence>
<dbReference type="Pfam" id="PF00646">
    <property type="entry name" value="F-box"/>
    <property type="match status" value="1"/>
</dbReference>
<name>A0A2H3CX40_ARMGA</name>
<protein>
    <recommendedName>
        <fullName evidence="1">F-box domain-containing protein</fullName>
    </recommendedName>
</protein>
<dbReference type="Gene3D" id="1.20.1280.50">
    <property type="match status" value="1"/>
</dbReference>
<feature type="domain" description="F-box" evidence="1">
    <location>
        <begin position="39"/>
        <end position="85"/>
    </location>
</feature>
<keyword evidence="3" id="KW-1185">Reference proteome</keyword>
<dbReference type="InterPro" id="IPR001810">
    <property type="entry name" value="F-box_dom"/>
</dbReference>
<dbReference type="PROSITE" id="PS50181">
    <property type="entry name" value="FBOX"/>
    <property type="match status" value="1"/>
</dbReference>
<dbReference type="AlphaFoldDB" id="A0A2H3CX40"/>
<dbReference type="OrthoDB" id="2688364at2759"/>
<accession>A0A2H3CX40</accession>
<sequence>MSVHIVTSQIEHARYESRAQYRIDIEECALQEGTRTSVKSTLYDLADDVLIYTIAFLSVPDILRLRQTCKRFSTLTRLHIVWTNAFKLDVLSNDYPYSLDDTDLEHRTRHAYRLASRWLAGSPLTPKSETTFTGSPVSEIKFVPGRQHKWVLTVSKGIWSVLTIWDITRQQKCSDWSPKGAIFTGVKLNVDPESEAGVVVSLSQRIVLLRLDDDGTLHKIRSVETNLRPVNITGDVIALSNDVSKMVIYNWKTDERAYLDDVDDAQHDHCLQVVFTPPTILVVRARSITVDTAPPHPTRIATHSFGWVDGASATPTSILIRSQSDNPWASELNSLKLYSLSSLPPTLVSKISSRRGALRCTDIILGKRGTAVWIRPHDRAMVSHWEEHDGCETLIAAVFPGPLNPTTEVRIREVCMNTQNNWIAFDYDEDLGRIALGSSFGKITIAQM</sequence>
<dbReference type="InterPro" id="IPR036047">
    <property type="entry name" value="F-box-like_dom_sf"/>
</dbReference>
<dbReference type="SUPFAM" id="SSF81383">
    <property type="entry name" value="F-box domain"/>
    <property type="match status" value="1"/>
</dbReference>
<gene>
    <name evidence="2" type="ORF">ARMGADRAFT_1086808</name>
</gene>
<dbReference type="InParanoid" id="A0A2H3CX40"/>
<reference evidence="3" key="1">
    <citation type="journal article" date="2017" name="Nat. Ecol. Evol.">
        <title>Genome expansion and lineage-specific genetic innovations in the forest pathogenic fungi Armillaria.</title>
        <authorList>
            <person name="Sipos G."/>
            <person name="Prasanna A.N."/>
            <person name="Walter M.C."/>
            <person name="O'Connor E."/>
            <person name="Balint B."/>
            <person name="Krizsan K."/>
            <person name="Kiss B."/>
            <person name="Hess J."/>
            <person name="Varga T."/>
            <person name="Slot J."/>
            <person name="Riley R."/>
            <person name="Boka B."/>
            <person name="Rigling D."/>
            <person name="Barry K."/>
            <person name="Lee J."/>
            <person name="Mihaltcheva S."/>
            <person name="LaButti K."/>
            <person name="Lipzen A."/>
            <person name="Waldron R."/>
            <person name="Moloney N.M."/>
            <person name="Sperisen C."/>
            <person name="Kredics L."/>
            <person name="Vagvoelgyi C."/>
            <person name="Patrignani A."/>
            <person name="Fitzpatrick D."/>
            <person name="Nagy I."/>
            <person name="Doyle S."/>
            <person name="Anderson J.B."/>
            <person name="Grigoriev I.V."/>
            <person name="Gueldener U."/>
            <person name="Muensterkoetter M."/>
            <person name="Nagy L.G."/>
        </authorList>
    </citation>
    <scope>NUCLEOTIDE SEQUENCE [LARGE SCALE GENOMIC DNA]</scope>
    <source>
        <strain evidence="3">Ar21-2</strain>
    </source>
</reference>
<dbReference type="OMA" id="RIDIEEC"/>
<proteinExistence type="predicted"/>
<evidence type="ECO:0000313" key="2">
    <source>
        <dbReference type="EMBL" id="PBK86044.1"/>
    </source>
</evidence>
<evidence type="ECO:0000259" key="1">
    <source>
        <dbReference type="PROSITE" id="PS50181"/>
    </source>
</evidence>
<dbReference type="EMBL" id="KZ293686">
    <property type="protein sequence ID" value="PBK86044.1"/>
    <property type="molecule type" value="Genomic_DNA"/>
</dbReference>